<keyword evidence="2" id="KW-0560">Oxidoreductase</keyword>
<evidence type="ECO:0000259" key="4">
    <source>
        <dbReference type="Pfam" id="PF02826"/>
    </source>
</evidence>
<evidence type="ECO:0000256" key="2">
    <source>
        <dbReference type="ARBA" id="ARBA00023002"/>
    </source>
</evidence>
<comment type="similarity">
    <text evidence="1">Belongs to the D-isomer specific 2-hydroxyacid dehydrogenase family.</text>
</comment>
<dbReference type="EMBL" id="PCSX01000013">
    <property type="protein sequence ID" value="PIP58350.1"/>
    <property type="molecule type" value="Genomic_DNA"/>
</dbReference>
<protein>
    <submittedName>
        <fullName evidence="5">Hydroxyacid dehydrogenase</fullName>
    </submittedName>
</protein>
<dbReference type="PROSITE" id="PS00671">
    <property type="entry name" value="D_2_HYDROXYACID_DH_3"/>
    <property type="match status" value="1"/>
</dbReference>
<evidence type="ECO:0000313" key="6">
    <source>
        <dbReference type="Proteomes" id="UP000229334"/>
    </source>
</evidence>
<dbReference type="PANTHER" id="PTHR43026">
    <property type="entry name" value="2-HYDROXYACID DEHYDROGENASE HOMOLOG 1-RELATED"/>
    <property type="match status" value="1"/>
</dbReference>
<evidence type="ECO:0000256" key="3">
    <source>
        <dbReference type="ARBA" id="ARBA00023027"/>
    </source>
</evidence>
<dbReference type="PANTHER" id="PTHR43026:SF1">
    <property type="entry name" value="2-HYDROXYACID DEHYDROGENASE HOMOLOG 1-RELATED"/>
    <property type="match status" value="1"/>
</dbReference>
<accession>A0A2H0BMT9</accession>
<evidence type="ECO:0000313" key="5">
    <source>
        <dbReference type="EMBL" id="PIP58350.1"/>
    </source>
</evidence>
<organism evidence="5 6">
    <name type="scientific">Candidatus Vogelbacteria bacterium CG22_combo_CG10-13_8_21_14_all_37_9</name>
    <dbReference type="NCBI Taxonomy" id="1975046"/>
    <lineage>
        <taxon>Bacteria</taxon>
        <taxon>Candidatus Vogeliibacteriota</taxon>
    </lineage>
</organism>
<keyword evidence="3" id="KW-0520">NAD</keyword>
<proteinExistence type="inferred from homology"/>
<comment type="caution">
    <text evidence="5">The sequence shown here is derived from an EMBL/GenBank/DDBJ whole genome shotgun (WGS) entry which is preliminary data.</text>
</comment>
<dbReference type="InterPro" id="IPR058205">
    <property type="entry name" value="D-LDH-like"/>
</dbReference>
<dbReference type="SUPFAM" id="SSF51735">
    <property type="entry name" value="NAD(P)-binding Rossmann-fold domains"/>
    <property type="match status" value="1"/>
</dbReference>
<dbReference type="Gene3D" id="3.40.50.720">
    <property type="entry name" value="NAD(P)-binding Rossmann-like Domain"/>
    <property type="match status" value="2"/>
</dbReference>
<dbReference type="AlphaFoldDB" id="A0A2H0BMT9"/>
<dbReference type="GO" id="GO:0051287">
    <property type="term" value="F:NAD binding"/>
    <property type="evidence" value="ECO:0007669"/>
    <property type="project" value="InterPro"/>
</dbReference>
<dbReference type="InterPro" id="IPR036291">
    <property type="entry name" value="NAD(P)-bd_dom_sf"/>
</dbReference>
<dbReference type="Pfam" id="PF02826">
    <property type="entry name" value="2-Hacid_dh_C"/>
    <property type="match status" value="1"/>
</dbReference>
<dbReference type="InterPro" id="IPR029753">
    <property type="entry name" value="D-isomer_DH_CS"/>
</dbReference>
<gene>
    <name evidence="5" type="ORF">COX02_00795</name>
</gene>
<evidence type="ECO:0000256" key="1">
    <source>
        <dbReference type="ARBA" id="ARBA00005854"/>
    </source>
</evidence>
<name>A0A2H0BMT9_9BACT</name>
<sequence>MNIIAYDPYPDQAYASKFNYSYLDFDQVLAQADIVTLHVPYTKDNHHLLNADKIASMKKGAFLLNTARGPLVDTIALVEALRSGHLAGAGLDVLEEENFMKNEELYWLSQGQMAEEDLKAILADHLLVDLPNVIITPHNAFNTWEALKRILDTSLENLQSFVSGTPKNIVS</sequence>
<dbReference type="PROSITE" id="PS00670">
    <property type="entry name" value="D_2_HYDROXYACID_DH_2"/>
    <property type="match status" value="1"/>
</dbReference>
<dbReference type="Proteomes" id="UP000229334">
    <property type="component" value="Unassembled WGS sequence"/>
</dbReference>
<feature type="domain" description="D-isomer specific 2-hydroxyacid dehydrogenase NAD-binding" evidence="4">
    <location>
        <begin position="1"/>
        <end position="140"/>
    </location>
</feature>
<feature type="non-terminal residue" evidence="5">
    <location>
        <position position="1"/>
    </location>
</feature>
<dbReference type="InterPro" id="IPR006140">
    <property type="entry name" value="D-isomer_DH_NAD-bd"/>
</dbReference>
<dbReference type="GO" id="GO:0008720">
    <property type="term" value="F:D-lactate dehydrogenase (NAD+) activity"/>
    <property type="evidence" value="ECO:0007669"/>
    <property type="project" value="TreeGrafter"/>
</dbReference>
<reference evidence="5 6" key="1">
    <citation type="submission" date="2017-09" db="EMBL/GenBank/DDBJ databases">
        <title>Depth-based differentiation of microbial function through sediment-hosted aquifers and enrichment of novel symbionts in the deep terrestrial subsurface.</title>
        <authorList>
            <person name="Probst A.J."/>
            <person name="Ladd B."/>
            <person name="Jarett J.K."/>
            <person name="Geller-Mcgrath D.E."/>
            <person name="Sieber C.M."/>
            <person name="Emerson J.B."/>
            <person name="Anantharaman K."/>
            <person name="Thomas B.C."/>
            <person name="Malmstrom R."/>
            <person name="Stieglmeier M."/>
            <person name="Klingl A."/>
            <person name="Woyke T."/>
            <person name="Ryan C.M."/>
            <person name="Banfield J.F."/>
        </authorList>
    </citation>
    <scope>NUCLEOTIDE SEQUENCE [LARGE SCALE GENOMIC DNA]</scope>
    <source>
        <strain evidence="5">CG22_combo_CG10-13_8_21_14_all_37_9</strain>
    </source>
</reference>